<evidence type="ECO:0008006" key="3">
    <source>
        <dbReference type="Google" id="ProtNLM"/>
    </source>
</evidence>
<evidence type="ECO:0000313" key="1">
    <source>
        <dbReference type="EMBL" id="BDS14378.1"/>
    </source>
</evidence>
<proteinExistence type="predicted"/>
<protein>
    <recommendedName>
        <fullName evidence="3">SnoaL-like domain-containing protein</fullName>
    </recommendedName>
</protein>
<accession>A0A915YJR8</accession>
<organism evidence="1 2">
    <name type="scientific">Aureispira anguillae</name>
    <dbReference type="NCBI Taxonomy" id="2864201"/>
    <lineage>
        <taxon>Bacteria</taxon>
        <taxon>Pseudomonadati</taxon>
        <taxon>Bacteroidota</taxon>
        <taxon>Saprospiria</taxon>
        <taxon>Saprospirales</taxon>
        <taxon>Saprospiraceae</taxon>
        <taxon>Aureispira</taxon>
    </lineage>
</organism>
<dbReference type="InterPro" id="IPR032710">
    <property type="entry name" value="NTF2-like_dom_sf"/>
</dbReference>
<dbReference type="RefSeq" id="WP_264789596.1">
    <property type="nucleotide sequence ID" value="NZ_AP026867.1"/>
</dbReference>
<sequence>MRTIIGTTILGILLNLMACQSNLRVEEKALNVQAYQEHSPTAHHQVALEVLEASKVWINAFNKGNIAGCVEGYANDAILNAIPLGRKKGKEEITNFWQSLIHSGAANLIYTNVKIEVANDSTSFLSADWSMDIGYGKIYQEKWEKKAGKWKLTLDDFEVLEQFKEPKENTTDPIAAHVLLETFIHRSINWIKGFNQQNSASCGAGYTQNAIMNAVPFANLSDKEAIQGFWKGLINNGAKNLIYHNPTFELLTPNTAQLSSNWSMNIGEGKIYQEKWLFQNKEWVLAQDEFEVLKQY</sequence>
<dbReference type="EMBL" id="AP026867">
    <property type="protein sequence ID" value="BDS14378.1"/>
    <property type="molecule type" value="Genomic_DNA"/>
</dbReference>
<dbReference type="AlphaFoldDB" id="A0A915YJR8"/>
<evidence type="ECO:0000313" key="2">
    <source>
        <dbReference type="Proteomes" id="UP001060919"/>
    </source>
</evidence>
<dbReference type="Gene3D" id="3.10.450.50">
    <property type="match status" value="1"/>
</dbReference>
<dbReference type="KEGG" id="aup:AsAng_0051570"/>
<keyword evidence="2" id="KW-1185">Reference proteome</keyword>
<dbReference type="SUPFAM" id="SSF54427">
    <property type="entry name" value="NTF2-like"/>
    <property type="match status" value="2"/>
</dbReference>
<gene>
    <name evidence="1" type="ORF">AsAng_0051570</name>
</gene>
<dbReference type="Proteomes" id="UP001060919">
    <property type="component" value="Chromosome"/>
</dbReference>
<reference evidence="1" key="1">
    <citation type="submission" date="2022-09" db="EMBL/GenBank/DDBJ databases">
        <title>Aureispira anguillicida sp. nov., isolated from Leptocephalus of Japanese eel Anguilla japonica.</title>
        <authorList>
            <person name="Yuasa K."/>
            <person name="Mekata T."/>
            <person name="Ikunari K."/>
        </authorList>
    </citation>
    <scope>NUCLEOTIDE SEQUENCE</scope>
    <source>
        <strain evidence="1">EL160426</strain>
    </source>
</reference>
<name>A0A915YJR8_9BACT</name>